<dbReference type="STRING" id="8022.A0A060X3C5"/>
<dbReference type="AlphaFoldDB" id="A0A060X3C5"/>
<evidence type="ECO:0000313" key="2">
    <source>
        <dbReference type="Proteomes" id="UP000193380"/>
    </source>
</evidence>
<accession>A0A060X3C5</accession>
<dbReference type="EMBL" id="FR904923">
    <property type="protein sequence ID" value="CDQ73717.1"/>
    <property type="molecule type" value="Genomic_DNA"/>
</dbReference>
<dbReference type="Proteomes" id="UP000193380">
    <property type="component" value="Unassembled WGS sequence"/>
</dbReference>
<sequence length="59" mass="6617">MLVPCTGPTTAIFIVPLFFGVANFHHVIEQLHLKEDTLAVILLSARKANSYRSLETRHV</sequence>
<dbReference type="PaxDb" id="8022-A0A060X3C5"/>
<reference evidence="1" key="1">
    <citation type="journal article" date="2014" name="Nat. Commun.">
        <title>The rainbow trout genome provides novel insights into evolution after whole-genome duplication in vertebrates.</title>
        <authorList>
            <person name="Berthelot C."/>
            <person name="Brunet F."/>
            <person name="Chalopin D."/>
            <person name="Juanchich A."/>
            <person name="Bernard M."/>
            <person name="Noel B."/>
            <person name="Bento P."/>
            <person name="Da Silva C."/>
            <person name="Labadie K."/>
            <person name="Alberti A."/>
            <person name="Aury J.M."/>
            <person name="Louis A."/>
            <person name="Dehais P."/>
            <person name="Bardou P."/>
            <person name="Montfort J."/>
            <person name="Klopp C."/>
            <person name="Cabau C."/>
            <person name="Gaspin C."/>
            <person name="Thorgaard G.H."/>
            <person name="Boussaha M."/>
            <person name="Quillet E."/>
            <person name="Guyomard R."/>
            <person name="Galiana D."/>
            <person name="Bobe J."/>
            <person name="Volff J.N."/>
            <person name="Genet C."/>
            <person name="Wincker P."/>
            <person name="Jaillon O."/>
            <person name="Roest Crollius H."/>
            <person name="Guiguen Y."/>
        </authorList>
    </citation>
    <scope>NUCLEOTIDE SEQUENCE [LARGE SCALE GENOMIC DNA]</scope>
</reference>
<evidence type="ECO:0000313" key="1">
    <source>
        <dbReference type="EMBL" id="CDQ73717.1"/>
    </source>
</evidence>
<name>A0A060X3C5_ONCMY</name>
<organism evidence="1 2">
    <name type="scientific">Oncorhynchus mykiss</name>
    <name type="common">Rainbow trout</name>
    <name type="synonym">Salmo gairdneri</name>
    <dbReference type="NCBI Taxonomy" id="8022"/>
    <lineage>
        <taxon>Eukaryota</taxon>
        <taxon>Metazoa</taxon>
        <taxon>Chordata</taxon>
        <taxon>Craniata</taxon>
        <taxon>Vertebrata</taxon>
        <taxon>Euteleostomi</taxon>
        <taxon>Actinopterygii</taxon>
        <taxon>Neopterygii</taxon>
        <taxon>Teleostei</taxon>
        <taxon>Protacanthopterygii</taxon>
        <taxon>Salmoniformes</taxon>
        <taxon>Salmonidae</taxon>
        <taxon>Salmoninae</taxon>
        <taxon>Oncorhynchus</taxon>
    </lineage>
</organism>
<protein>
    <submittedName>
        <fullName evidence="1">Uncharacterized protein</fullName>
    </submittedName>
</protein>
<gene>
    <name evidence="1" type="ORF">GSONMT00027829001</name>
</gene>
<reference evidence="1" key="2">
    <citation type="submission" date="2014-03" db="EMBL/GenBank/DDBJ databases">
        <authorList>
            <person name="Genoscope - CEA"/>
        </authorList>
    </citation>
    <scope>NUCLEOTIDE SEQUENCE</scope>
</reference>
<proteinExistence type="predicted"/>